<keyword evidence="4" id="KW-1185">Reference proteome</keyword>
<dbReference type="RefSeq" id="WP_010037374.1">
    <property type="nucleotide sequence ID" value="NZ_CP025958.1"/>
</dbReference>
<dbReference type="EMBL" id="CP025958">
    <property type="protein sequence ID" value="AWM37946.1"/>
    <property type="molecule type" value="Genomic_DNA"/>
</dbReference>
<evidence type="ECO:0000256" key="1">
    <source>
        <dbReference type="SAM" id="Coils"/>
    </source>
</evidence>
<sequence>MPETPKLNRPWFVAVWPGMGHVALNAGVYLLAKLGMTAVAEFEAGELFDVNAVEVKGGVIQPARRPRNRFFVWADPEKRHDLVLFLGEAQPPVGKFPFCRQVIEYARGLGVERVLTFAAMATEMRPEHLSRVFGAATDERGVDELRRLDVTVLEEGNIGGLNGVLLGAAALGGLRGTCFLGEMPQVFTQVPFPKASLAILEAFSALTGIEVDLDELTDQARAVEEQLGELLARVEEQYGPQARLAEDNEDEGDEEDDEDEAAGEPPREGVEYRYEGPDETVAPPAVQRIEELFARAANDRGKAFELKRELDRLGLFKRYEDRFLDLFKHGD</sequence>
<name>A0A2Z3H2Z5_9BACT</name>
<dbReference type="AlphaFoldDB" id="A0A2Z3H2Z5"/>
<dbReference type="Gene3D" id="3.40.50.10900">
    <property type="entry name" value="PAC-like subunit"/>
    <property type="match status" value="1"/>
</dbReference>
<dbReference type="PANTHER" id="PTHR35610">
    <property type="entry name" value="3-ISOPROPYLMALATE DEHYDRATASE-RELATED"/>
    <property type="match status" value="1"/>
</dbReference>
<dbReference type="Pfam" id="PF09754">
    <property type="entry name" value="PAC2"/>
    <property type="match status" value="1"/>
</dbReference>
<evidence type="ECO:0008006" key="5">
    <source>
        <dbReference type="Google" id="ProtNLM"/>
    </source>
</evidence>
<dbReference type="PANTHER" id="PTHR35610:SF7">
    <property type="entry name" value="3-ISOPROPYLMALATE DEHYDRATASE"/>
    <property type="match status" value="1"/>
</dbReference>
<organism evidence="3 4">
    <name type="scientific">Gemmata obscuriglobus</name>
    <dbReference type="NCBI Taxonomy" id="114"/>
    <lineage>
        <taxon>Bacteria</taxon>
        <taxon>Pseudomonadati</taxon>
        <taxon>Planctomycetota</taxon>
        <taxon>Planctomycetia</taxon>
        <taxon>Gemmatales</taxon>
        <taxon>Gemmataceae</taxon>
        <taxon>Gemmata</taxon>
    </lineage>
</organism>
<evidence type="ECO:0000313" key="4">
    <source>
        <dbReference type="Proteomes" id="UP000245802"/>
    </source>
</evidence>
<feature type="coiled-coil region" evidence="1">
    <location>
        <begin position="206"/>
        <end position="233"/>
    </location>
</feature>
<feature type="compositionally biased region" description="Acidic residues" evidence="2">
    <location>
        <begin position="247"/>
        <end position="262"/>
    </location>
</feature>
<evidence type="ECO:0000313" key="3">
    <source>
        <dbReference type="EMBL" id="AWM37946.1"/>
    </source>
</evidence>
<accession>A0A2Z3H2Z5</accession>
<gene>
    <name evidence="3" type="ORF">C1280_13730</name>
</gene>
<feature type="compositionally biased region" description="Basic and acidic residues" evidence="2">
    <location>
        <begin position="265"/>
        <end position="276"/>
    </location>
</feature>
<dbReference type="InterPro" id="IPR038389">
    <property type="entry name" value="PSMG2_sf"/>
</dbReference>
<dbReference type="KEGG" id="gog:C1280_13730"/>
<dbReference type="InterPro" id="IPR019151">
    <property type="entry name" value="Proteasome_assmbl_chaperone_2"/>
</dbReference>
<keyword evidence="1" id="KW-0175">Coiled coil</keyword>
<dbReference type="Proteomes" id="UP000245802">
    <property type="component" value="Chromosome"/>
</dbReference>
<dbReference type="OrthoDB" id="249738at2"/>
<proteinExistence type="predicted"/>
<evidence type="ECO:0000256" key="2">
    <source>
        <dbReference type="SAM" id="MobiDB-lite"/>
    </source>
</evidence>
<protein>
    <recommendedName>
        <fullName evidence="5">PAC2 family protein</fullName>
    </recommendedName>
</protein>
<feature type="region of interest" description="Disordered" evidence="2">
    <location>
        <begin position="238"/>
        <end position="281"/>
    </location>
</feature>
<reference evidence="3 4" key="1">
    <citation type="submission" date="2018-01" db="EMBL/GenBank/DDBJ databases">
        <title>G. obscuriglobus.</title>
        <authorList>
            <person name="Franke J."/>
            <person name="Blomberg W."/>
            <person name="Selmecki A."/>
        </authorList>
    </citation>
    <scope>NUCLEOTIDE SEQUENCE [LARGE SCALE GENOMIC DNA]</scope>
    <source>
        <strain evidence="3 4">DSM 5831</strain>
    </source>
</reference>
<dbReference type="SUPFAM" id="SSF159659">
    <property type="entry name" value="Cgl1923-like"/>
    <property type="match status" value="1"/>
</dbReference>